<keyword evidence="4" id="KW-0479">Metal-binding</keyword>
<dbReference type="HAMAP" id="MF_00321">
    <property type="entry name" value="GTPase_EngB"/>
    <property type="match status" value="1"/>
</dbReference>
<keyword evidence="5 10" id="KW-0547">Nucleotide-binding</keyword>
<keyword evidence="3 10" id="KW-0132">Cell division</keyword>
<dbReference type="GO" id="GO:0005829">
    <property type="term" value="C:cytosol"/>
    <property type="evidence" value="ECO:0007669"/>
    <property type="project" value="TreeGrafter"/>
</dbReference>
<evidence type="ECO:0000256" key="3">
    <source>
        <dbReference type="ARBA" id="ARBA00022618"/>
    </source>
</evidence>
<evidence type="ECO:0000256" key="2">
    <source>
        <dbReference type="ARBA" id="ARBA00009638"/>
    </source>
</evidence>
<comment type="cofactor">
    <cofactor evidence="1">
        <name>Mg(2+)</name>
        <dbReference type="ChEBI" id="CHEBI:18420"/>
    </cofactor>
</comment>
<dbReference type="InterPro" id="IPR019987">
    <property type="entry name" value="GTP-bd_ribosome_bio_YsxC"/>
</dbReference>
<reference evidence="12" key="1">
    <citation type="journal article" date="2020" name="mSystems">
        <title>Genome- and Community-Level Interaction Insights into Carbon Utilization and Element Cycling Functions of Hydrothermarchaeota in Hydrothermal Sediment.</title>
        <authorList>
            <person name="Zhou Z."/>
            <person name="Liu Y."/>
            <person name="Xu W."/>
            <person name="Pan J."/>
            <person name="Luo Z.H."/>
            <person name="Li M."/>
        </authorList>
    </citation>
    <scope>NUCLEOTIDE SEQUENCE [LARGE SCALE GENOMIC DNA]</scope>
    <source>
        <strain evidence="12">SpSt-776</strain>
    </source>
</reference>
<dbReference type="GO" id="GO:0000917">
    <property type="term" value="P:division septum assembly"/>
    <property type="evidence" value="ECO:0007669"/>
    <property type="project" value="UniProtKB-KW"/>
</dbReference>
<comment type="similarity">
    <text evidence="2 10">Belongs to the TRAFAC class TrmE-Era-EngA-EngB-Septin-like GTPase superfamily. EngB GTPase family.</text>
</comment>
<evidence type="ECO:0000256" key="1">
    <source>
        <dbReference type="ARBA" id="ARBA00001946"/>
    </source>
</evidence>
<evidence type="ECO:0000256" key="10">
    <source>
        <dbReference type="HAMAP-Rule" id="MF_00321"/>
    </source>
</evidence>
<evidence type="ECO:0000256" key="9">
    <source>
        <dbReference type="ARBA" id="ARBA00023306"/>
    </source>
</evidence>
<dbReference type="PROSITE" id="PS51706">
    <property type="entry name" value="G_ENGB"/>
    <property type="match status" value="1"/>
</dbReference>
<comment type="caution">
    <text evidence="12">The sequence shown here is derived from an EMBL/GenBank/DDBJ whole genome shotgun (WGS) entry which is preliminary data.</text>
</comment>
<dbReference type="NCBIfam" id="TIGR03598">
    <property type="entry name" value="GTPase_YsxC"/>
    <property type="match status" value="1"/>
</dbReference>
<dbReference type="SUPFAM" id="SSF52540">
    <property type="entry name" value="P-loop containing nucleoside triphosphate hydrolases"/>
    <property type="match status" value="1"/>
</dbReference>
<dbReference type="Gene3D" id="3.40.50.300">
    <property type="entry name" value="P-loop containing nucleotide triphosphate hydrolases"/>
    <property type="match status" value="1"/>
</dbReference>
<dbReference type="PANTHER" id="PTHR11649">
    <property type="entry name" value="MSS1/TRME-RELATED GTP-BINDING PROTEIN"/>
    <property type="match status" value="1"/>
</dbReference>
<evidence type="ECO:0000256" key="8">
    <source>
        <dbReference type="ARBA" id="ARBA00023210"/>
    </source>
</evidence>
<proteinExistence type="inferred from homology"/>
<accession>A0A7C3SJV6</accession>
<keyword evidence="9 10" id="KW-0131">Cell cycle</keyword>
<dbReference type="CDD" id="cd01876">
    <property type="entry name" value="YihA_EngB"/>
    <property type="match status" value="1"/>
</dbReference>
<sequence>MAIPQIHRAEFAISVHRADQLPRGGLPEIAFLGRSNVGKSSLINTLLGRRRLVRVSAKPGCTRGLNFYLINGRWYFVDLPGFGYAGVSRTLQARWGRLIMEYLETRQNLRAVVFLLDARRQPGKEELYLWEVLTTRGRPVIPVLTKADKLKMGERPKALRRIMAALPSFAGKFPDFLWFSAHTQEGRDKLWRRLGEYLEG</sequence>
<dbReference type="Pfam" id="PF01926">
    <property type="entry name" value="MMR_HSR1"/>
    <property type="match status" value="1"/>
</dbReference>
<keyword evidence="6" id="KW-0460">Magnesium</keyword>
<dbReference type="GO" id="GO:0005525">
    <property type="term" value="F:GTP binding"/>
    <property type="evidence" value="ECO:0007669"/>
    <property type="project" value="UniProtKB-UniRule"/>
</dbReference>
<evidence type="ECO:0000256" key="5">
    <source>
        <dbReference type="ARBA" id="ARBA00022741"/>
    </source>
</evidence>
<organism evidence="12">
    <name type="scientific">Desulfobacca acetoxidans</name>
    <dbReference type="NCBI Taxonomy" id="60893"/>
    <lineage>
        <taxon>Bacteria</taxon>
        <taxon>Pseudomonadati</taxon>
        <taxon>Thermodesulfobacteriota</taxon>
        <taxon>Desulfobaccia</taxon>
        <taxon>Desulfobaccales</taxon>
        <taxon>Desulfobaccaceae</taxon>
        <taxon>Desulfobacca</taxon>
    </lineage>
</organism>
<evidence type="ECO:0000313" key="12">
    <source>
        <dbReference type="EMBL" id="HGB15523.1"/>
    </source>
</evidence>
<comment type="function">
    <text evidence="10">Necessary for normal cell division and for the maintenance of normal septation.</text>
</comment>
<evidence type="ECO:0000256" key="7">
    <source>
        <dbReference type="ARBA" id="ARBA00023134"/>
    </source>
</evidence>
<dbReference type="AlphaFoldDB" id="A0A7C3SJV6"/>
<keyword evidence="8 10" id="KW-0717">Septation</keyword>
<keyword evidence="7 10" id="KW-0342">GTP-binding</keyword>
<evidence type="ECO:0000259" key="11">
    <source>
        <dbReference type="PROSITE" id="PS51706"/>
    </source>
</evidence>
<evidence type="ECO:0000256" key="4">
    <source>
        <dbReference type="ARBA" id="ARBA00022723"/>
    </source>
</evidence>
<name>A0A7C3SJV6_9BACT</name>
<dbReference type="GO" id="GO:0046872">
    <property type="term" value="F:metal ion binding"/>
    <property type="evidence" value="ECO:0007669"/>
    <property type="project" value="UniProtKB-KW"/>
</dbReference>
<protein>
    <recommendedName>
        <fullName evidence="10">Probable GTP-binding protein EngB</fullName>
    </recommendedName>
</protein>
<dbReference type="EMBL" id="DTHB01000053">
    <property type="protein sequence ID" value="HGB15523.1"/>
    <property type="molecule type" value="Genomic_DNA"/>
</dbReference>
<dbReference type="PANTHER" id="PTHR11649:SF13">
    <property type="entry name" value="ENGB-TYPE G DOMAIN-CONTAINING PROTEIN"/>
    <property type="match status" value="1"/>
</dbReference>
<gene>
    <name evidence="10" type="primary">engB</name>
    <name evidence="12" type="ORF">ENV62_09855</name>
</gene>
<dbReference type="InterPro" id="IPR030393">
    <property type="entry name" value="G_ENGB_dom"/>
</dbReference>
<evidence type="ECO:0000256" key="6">
    <source>
        <dbReference type="ARBA" id="ARBA00022842"/>
    </source>
</evidence>
<dbReference type="InterPro" id="IPR006073">
    <property type="entry name" value="GTP-bd"/>
</dbReference>
<dbReference type="InterPro" id="IPR027417">
    <property type="entry name" value="P-loop_NTPase"/>
</dbReference>
<feature type="domain" description="EngB-type G" evidence="11">
    <location>
        <begin position="25"/>
        <end position="200"/>
    </location>
</feature>